<gene>
    <name evidence="2" type="primary">ORF27261</name>
</gene>
<evidence type="ECO:0000256" key="1">
    <source>
        <dbReference type="SAM" id="MobiDB-lite"/>
    </source>
</evidence>
<dbReference type="AlphaFoldDB" id="A0A0B6YJ83"/>
<accession>A0A0B6YJ83</accession>
<sequence length="217" mass="24195">SIVGSRLESSENITITDNVSQTVTPSDIKPPHVRNNLDQNDPTDYYEVISADGSIGEDDIDNEQVEKIGVSNDLLSLPEEDRSLDEKRSFSDLPFVPKFEFTHGLCQNEKESGSNYGVINVDKYISKHIPRPDKNFTIPPPNFQPLDIKPSVDFITPIVNPKIDNLAYISKDENVSVVSNLSDNNDSCSFPEDEALRNLTGPSKVKDDLAVDWLDEN</sequence>
<dbReference type="EMBL" id="HACG01009418">
    <property type="protein sequence ID" value="CEK56283.1"/>
    <property type="molecule type" value="Transcribed_RNA"/>
</dbReference>
<reference evidence="2" key="1">
    <citation type="submission" date="2014-12" db="EMBL/GenBank/DDBJ databases">
        <title>Insight into the proteome of Arion vulgaris.</title>
        <authorList>
            <person name="Aradska J."/>
            <person name="Bulat T."/>
            <person name="Smidak R."/>
            <person name="Sarate P."/>
            <person name="Gangsoo J."/>
            <person name="Sialana F."/>
            <person name="Bilban M."/>
            <person name="Lubec G."/>
        </authorList>
    </citation>
    <scope>NUCLEOTIDE SEQUENCE</scope>
    <source>
        <tissue evidence="2">Skin</tissue>
    </source>
</reference>
<name>A0A0B6YJ83_9EUPU</name>
<feature type="non-terminal residue" evidence="2">
    <location>
        <position position="217"/>
    </location>
</feature>
<feature type="compositionally biased region" description="Polar residues" evidence="1">
    <location>
        <begin position="10"/>
        <end position="25"/>
    </location>
</feature>
<proteinExistence type="predicted"/>
<feature type="region of interest" description="Disordered" evidence="1">
    <location>
        <begin position="1"/>
        <end position="43"/>
    </location>
</feature>
<feature type="non-terminal residue" evidence="2">
    <location>
        <position position="1"/>
    </location>
</feature>
<protein>
    <submittedName>
        <fullName evidence="2">Uncharacterized protein</fullName>
    </submittedName>
</protein>
<organism evidence="2">
    <name type="scientific">Arion vulgaris</name>
    <dbReference type="NCBI Taxonomy" id="1028688"/>
    <lineage>
        <taxon>Eukaryota</taxon>
        <taxon>Metazoa</taxon>
        <taxon>Spiralia</taxon>
        <taxon>Lophotrochozoa</taxon>
        <taxon>Mollusca</taxon>
        <taxon>Gastropoda</taxon>
        <taxon>Heterobranchia</taxon>
        <taxon>Euthyneura</taxon>
        <taxon>Panpulmonata</taxon>
        <taxon>Eupulmonata</taxon>
        <taxon>Stylommatophora</taxon>
        <taxon>Helicina</taxon>
        <taxon>Arionoidea</taxon>
        <taxon>Arionidae</taxon>
        <taxon>Arion</taxon>
    </lineage>
</organism>
<evidence type="ECO:0000313" key="2">
    <source>
        <dbReference type="EMBL" id="CEK56283.1"/>
    </source>
</evidence>